<evidence type="ECO:0000313" key="2">
    <source>
        <dbReference type="EMBL" id="GMN54301.1"/>
    </source>
</evidence>
<proteinExistence type="predicted"/>
<evidence type="ECO:0000256" key="1">
    <source>
        <dbReference type="SAM" id="MobiDB-lite"/>
    </source>
</evidence>
<feature type="compositionally biased region" description="Basic and acidic residues" evidence="1">
    <location>
        <begin position="77"/>
        <end position="90"/>
    </location>
</feature>
<protein>
    <submittedName>
        <fullName evidence="2">Uncharacterized protein</fullName>
    </submittedName>
</protein>
<sequence length="135" mass="14405">MAAGNVDDGHGGRRFSDSSDGVEEAEGRSPMGDQSAPDLEFFLPHSNVDDGHGGRRFSDGSDGVEEAEGRSPMGDRSVPDLEISHCDVRSTTEAVRGSRRRLRGDRDGAGGGNCPLWATNFGRIWTIDDPTSSNL</sequence>
<feature type="compositionally biased region" description="Basic and acidic residues" evidence="1">
    <location>
        <begin position="7"/>
        <end position="17"/>
    </location>
</feature>
<comment type="caution">
    <text evidence="2">The sequence shown here is derived from an EMBL/GenBank/DDBJ whole genome shotgun (WGS) entry which is preliminary data.</text>
</comment>
<dbReference type="AlphaFoldDB" id="A0AA88AWU1"/>
<gene>
    <name evidence="2" type="ORF">TIFTF001_023437</name>
</gene>
<evidence type="ECO:0000313" key="3">
    <source>
        <dbReference type="Proteomes" id="UP001187192"/>
    </source>
</evidence>
<feature type="region of interest" description="Disordered" evidence="1">
    <location>
        <begin position="1"/>
        <end position="113"/>
    </location>
</feature>
<dbReference type="EMBL" id="BTGU01000050">
    <property type="protein sequence ID" value="GMN54301.1"/>
    <property type="molecule type" value="Genomic_DNA"/>
</dbReference>
<organism evidence="2 3">
    <name type="scientific">Ficus carica</name>
    <name type="common">Common fig</name>
    <dbReference type="NCBI Taxonomy" id="3494"/>
    <lineage>
        <taxon>Eukaryota</taxon>
        <taxon>Viridiplantae</taxon>
        <taxon>Streptophyta</taxon>
        <taxon>Embryophyta</taxon>
        <taxon>Tracheophyta</taxon>
        <taxon>Spermatophyta</taxon>
        <taxon>Magnoliopsida</taxon>
        <taxon>eudicotyledons</taxon>
        <taxon>Gunneridae</taxon>
        <taxon>Pentapetalae</taxon>
        <taxon>rosids</taxon>
        <taxon>fabids</taxon>
        <taxon>Rosales</taxon>
        <taxon>Moraceae</taxon>
        <taxon>Ficeae</taxon>
        <taxon>Ficus</taxon>
    </lineage>
</organism>
<keyword evidence="3" id="KW-1185">Reference proteome</keyword>
<reference evidence="2" key="1">
    <citation type="submission" date="2023-07" db="EMBL/GenBank/DDBJ databases">
        <title>draft genome sequence of fig (Ficus carica).</title>
        <authorList>
            <person name="Takahashi T."/>
            <person name="Nishimura K."/>
        </authorList>
    </citation>
    <scope>NUCLEOTIDE SEQUENCE</scope>
</reference>
<feature type="compositionally biased region" description="Basic and acidic residues" evidence="1">
    <location>
        <begin position="47"/>
        <end position="59"/>
    </location>
</feature>
<dbReference type="Proteomes" id="UP001187192">
    <property type="component" value="Unassembled WGS sequence"/>
</dbReference>
<name>A0AA88AWU1_FICCA</name>
<accession>A0AA88AWU1</accession>